<accession>A0A179H9Y6</accession>
<dbReference type="InterPro" id="IPR052523">
    <property type="entry name" value="Trichothecene_AcTrans"/>
</dbReference>
<dbReference type="InterPro" id="IPR016181">
    <property type="entry name" value="Acyl_CoA_acyltransferase"/>
</dbReference>
<organism evidence="2 5">
    <name type="scientific">Purpureocillium lilacinum</name>
    <name type="common">Paecilomyces lilacinus</name>
    <dbReference type="NCBI Taxonomy" id="33203"/>
    <lineage>
        <taxon>Eukaryota</taxon>
        <taxon>Fungi</taxon>
        <taxon>Dikarya</taxon>
        <taxon>Ascomycota</taxon>
        <taxon>Pezizomycotina</taxon>
        <taxon>Sordariomycetes</taxon>
        <taxon>Hypocreomycetidae</taxon>
        <taxon>Hypocreales</taxon>
        <taxon>Ophiocordycipitaceae</taxon>
        <taxon>Purpureocillium</taxon>
    </lineage>
</organism>
<dbReference type="KEGG" id="plj:28883170"/>
<evidence type="ECO:0000259" key="1">
    <source>
        <dbReference type="PROSITE" id="PS51186"/>
    </source>
</evidence>
<dbReference type="CDD" id="cd04301">
    <property type="entry name" value="NAT_SF"/>
    <property type="match status" value="1"/>
</dbReference>
<gene>
    <name evidence="4" type="ORF">PCL_12887</name>
    <name evidence="2" type="ORF">VFPBJ_01004</name>
    <name evidence="3" type="ORF">VFPFJ_01036</name>
</gene>
<protein>
    <submittedName>
        <fullName evidence="2">Acetyltransferase</fullName>
    </submittedName>
</protein>
<dbReference type="InterPro" id="IPR000182">
    <property type="entry name" value="GNAT_dom"/>
</dbReference>
<dbReference type="SUPFAM" id="SSF55729">
    <property type="entry name" value="Acyl-CoA N-acyltransferases (Nat)"/>
    <property type="match status" value="1"/>
</dbReference>
<dbReference type="Gene3D" id="3.40.630.30">
    <property type="match status" value="1"/>
</dbReference>
<dbReference type="Pfam" id="PF00583">
    <property type="entry name" value="Acetyltransf_1"/>
    <property type="match status" value="1"/>
</dbReference>
<dbReference type="Proteomes" id="UP000078340">
    <property type="component" value="Unassembled WGS sequence"/>
</dbReference>
<reference evidence="4 6" key="2">
    <citation type="journal article" date="2016" name="Front. Microbiol.">
        <title>Genome and transcriptome sequences reveal the specific parasitism of the nematophagous Purpureocillium lilacinum 36-1.</title>
        <authorList>
            <person name="Xie J."/>
            <person name="Li S."/>
            <person name="Mo C."/>
            <person name="Xiao X."/>
            <person name="Peng D."/>
            <person name="Wang G."/>
            <person name="Xiao Y."/>
        </authorList>
    </citation>
    <scope>NUCLEOTIDE SEQUENCE [LARGE SCALE GENOMIC DNA]</scope>
    <source>
        <strain evidence="4 6">36-1</strain>
    </source>
</reference>
<dbReference type="Proteomes" id="UP000245956">
    <property type="component" value="Unassembled WGS sequence"/>
</dbReference>
<dbReference type="OrthoDB" id="544277at2759"/>
<dbReference type="AlphaFoldDB" id="A0A179H9Y6"/>
<keyword evidence="2" id="KW-0808">Transferase</keyword>
<evidence type="ECO:0000313" key="3">
    <source>
        <dbReference type="EMBL" id="OAQ94927.1"/>
    </source>
</evidence>
<evidence type="ECO:0000313" key="2">
    <source>
        <dbReference type="EMBL" id="OAQ86964.1"/>
    </source>
</evidence>
<dbReference type="EMBL" id="LSBH01000001">
    <property type="protein sequence ID" value="OAQ86964.1"/>
    <property type="molecule type" value="Genomic_DNA"/>
</dbReference>
<name>A0A179H9Y6_PURLI</name>
<dbReference type="EMBL" id="LSBI01000001">
    <property type="protein sequence ID" value="OAQ94927.1"/>
    <property type="molecule type" value="Genomic_DNA"/>
</dbReference>
<dbReference type="Proteomes" id="UP000078240">
    <property type="component" value="Unassembled WGS sequence"/>
</dbReference>
<dbReference type="PROSITE" id="PS51186">
    <property type="entry name" value="GNAT"/>
    <property type="match status" value="1"/>
</dbReference>
<evidence type="ECO:0000313" key="4">
    <source>
        <dbReference type="EMBL" id="PWI70488.1"/>
    </source>
</evidence>
<sequence>MDLVVNPVQISAPGIVVEAARVPSLIPPAWHDTVRQLGMKERNEAGLSLAHAFAADPLSVYLLAGDNDKRRSPESLWNLHVRIMRYTFAAYRLRGVATAIGPDYEAIALWTPPGKFNDDWWATLWSGTWRLWYLLPSEARRRFFTELVPALHDAREQVMGERNNDCWYLGYIGTKPNARGRGYASKLIGTMAERADTENRPIYLESSSLANNKLYAKLGFEVKSEIALTRGPAPVYLYCMVREPQPSVLQQSVTESSTEGIKV</sequence>
<reference evidence="4" key="1">
    <citation type="submission" date="2015-05" db="EMBL/GenBank/DDBJ databases">
        <authorList>
            <person name="Wang D.B."/>
            <person name="Wang M."/>
        </authorList>
    </citation>
    <scope>NUCLEOTIDE SEQUENCE</scope>
    <source>
        <strain evidence="4">36-1</strain>
    </source>
</reference>
<comment type="caution">
    <text evidence="2">The sequence shown here is derived from an EMBL/GenBank/DDBJ whole genome shotgun (WGS) entry which is preliminary data.</text>
</comment>
<dbReference type="OMA" id="VMNVMIR"/>
<proteinExistence type="predicted"/>
<reference evidence="2 5" key="3">
    <citation type="submission" date="2016-01" db="EMBL/GenBank/DDBJ databases">
        <title>Biosynthesis of antibiotic leucinostatins and their inhibition on Phytophthora in bio-control Purpureocillium lilacinum.</title>
        <authorList>
            <person name="Wang G."/>
            <person name="Liu Z."/>
            <person name="Lin R."/>
            <person name="Li E."/>
            <person name="Mao Z."/>
            <person name="Ling J."/>
            <person name="Yin W."/>
            <person name="Xie B."/>
        </authorList>
    </citation>
    <scope>NUCLEOTIDE SEQUENCE [LARGE SCALE GENOMIC DNA]</scope>
    <source>
        <strain evidence="2">PLBJ-1</strain>
        <strain evidence="3">PLFJ-1</strain>
    </source>
</reference>
<dbReference type="RefSeq" id="XP_018183646.1">
    <property type="nucleotide sequence ID" value="XM_018318121.1"/>
</dbReference>
<evidence type="ECO:0000313" key="6">
    <source>
        <dbReference type="Proteomes" id="UP000245956"/>
    </source>
</evidence>
<dbReference type="STRING" id="33203.A0A179H9Y6"/>
<dbReference type="EMBL" id="LCWV01000009">
    <property type="protein sequence ID" value="PWI70488.1"/>
    <property type="molecule type" value="Genomic_DNA"/>
</dbReference>
<dbReference type="PANTHER" id="PTHR42791:SF1">
    <property type="entry name" value="N-ACETYLTRANSFERASE DOMAIN-CONTAINING PROTEIN"/>
    <property type="match status" value="1"/>
</dbReference>
<dbReference type="GO" id="GO:0016747">
    <property type="term" value="F:acyltransferase activity, transferring groups other than amino-acyl groups"/>
    <property type="evidence" value="ECO:0007669"/>
    <property type="project" value="InterPro"/>
</dbReference>
<evidence type="ECO:0000313" key="5">
    <source>
        <dbReference type="Proteomes" id="UP000078240"/>
    </source>
</evidence>
<dbReference type="GeneID" id="28883170"/>
<dbReference type="PANTHER" id="PTHR42791">
    <property type="entry name" value="GNAT FAMILY ACETYLTRANSFERASE"/>
    <property type="match status" value="1"/>
</dbReference>
<feature type="domain" description="N-acetyltransferase" evidence="1">
    <location>
        <begin position="158"/>
        <end position="242"/>
    </location>
</feature>